<protein>
    <submittedName>
        <fullName evidence="1">Uncharacterized protein</fullName>
    </submittedName>
</protein>
<organism evidence="1">
    <name type="scientific">Rhizophora mucronata</name>
    <name type="common">Asiatic mangrove</name>
    <dbReference type="NCBI Taxonomy" id="61149"/>
    <lineage>
        <taxon>Eukaryota</taxon>
        <taxon>Viridiplantae</taxon>
        <taxon>Streptophyta</taxon>
        <taxon>Embryophyta</taxon>
        <taxon>Tracheophyta</taxon>
        <taxon>Spermatophyta</taxon>
        <taxon>Magnoliopsida</taxon>
        <taxon>eudicotyledons</taxon>
        <taxon>Gunneridae</taxon>
        <taxon>Pentapetalae</taxon>
        <taxon>rosids</taxon>
        <taxon>fabids</taxon>
        <taxon>Malpighiales</taxon>
        <taxon>Rhizophoraceae</taxon>
        <taxon>Rhizophora</taxon>
    </lineage>
</organism>
<dbReference type="AlphaFoldDB" id="A0A2P2LYX6"/>
<reference evidence="1" key="1">
    <citation type="submission" date="2018-02" db="EMBL/GenBank/DDBJ databases">
        <title>Rhizophora mucronata_Transcriptome.</title>
        <authorList>
            <person name="Meera S.P."/>
            <person name="Sreeshan A."/>
            <person name="Augustine A."/>
        </authorList>
    </citation>
    <scope>NUCLEOTIDE SEQUENCE</scope>
    <source>
        <tissue evidence="1">Leaf</tissue>
    </source>
</reference>
<name>A0A2P2LYX6_RHIMU</name>
<sequence length="26" mass="3104">MIYLNYIAMHGSSIKVKNIHTEYFET</sequence>
<evidence type="ECO:0000313" key="1">
    <source>
        <dbReference type="EMBL" id="MBX23164.1"/>
    </source>
</evidence>
<accession>A0A2P2LYX6</accession>
<dbReference type="EMBL" id="GGEC01042680">
    <property type="protein sequence ID" value="MBX23164.1"/>
    <property type="molecule type" value="Transcribed_RNA"/>
</dbReference>
<proteinExistence type="predicted"/>